<feature type="compositionally biased region" description="Basic and acidic residues" evidence="6">
    <location>
        <begin position="1928"/>
        <end position="1944"/>
    </location>
</feature>
<feature type="compositionally biased region" description="Low complexity" evidence="6">
    <location>
        <begin position="1664"/>
        <end position="1681"/>
    </location>
</feature>
<dbReference type="Proteomes" id="UP000789390">
    <property type="component" value="Unassembled WGS sequence"/>
</dbReference>
<dbReference type="FunFam" id="2.30.30.40:FF:000016">
    <property type="entry name" value="RIMS-binding protein 2 isoform X2"/>
    <property type="match status" value="1"/>
</dbReference>
<dbReference type="InterPro" id="IPR040325">
    <property type="entry name" value="RIMBP1/2/3"/>
</dbReference>
<dbReference type="CDD" id="cd12014">
    <property type="entry name" value="SH3_RIM-BP_1"/>
    <property type="match status" value="1"/>
</dbReference>
<dbReference type="FunFam" id="2.30.30.40:FF:000006">
    <property type="entry name" value="RIMS-binding protein 2 isoform X1"/>
    <property type="match status" value="1"/>
</dbReference>
<dbReference type="InterPro" id="IPR035755">
    <property type="entry name" value="RIM-BP_SH3_3"/>
</dbReference>
<feature type="compositionally biased region" description="Basic and acidic residues" evidence="6">
    <location>
        <begin position="314"/>
        <end position="323"/>
    </location>
</feature>
<dbReference type="FunFam" id="2.30.30.40:FF:000023">
    <property type="entry name" value="RIMS-binding protein 2 isoform F"/>
    <property type="match status" value="1"/>
</dbReference>
<name>A0A8J2RPD4_9CRUS</name>
<dbReference type="SUPFAM" id="SSF49265">
    <property type="entry name" value="Fibronectin type III"/>
    <property type="match status" value="2"/>
</dbReference>
<reference evidence="9" key="1">
    <citation type="submission" date="2021-11" db="EMBL/GenBank/DDBJ databases">
        <authorList>
            <person name="Schell T."/>
        </authorList>
    </citation>
    <scope>NUCLEOTIDE SEQUENCE</scope>
    <source>
        <strain evidence="9">M5</strain>
    </source>
</reference>
<dbReference type="Pfam" id="PF07653">
    <property type="entry name" value="SH3_2"/>
    <property type="match status" value="2"/>
</dbReference>
<keyword evidence="2 4" id="KW-0728">SH3 domain</keyword>
<feature type="domain" description="Fibronectin type-III" evidence="8">
    <location>
        <begin position="1266"/>
        <end position="1347"/>
    </location>
</feature>
<feature type="region of interest" description="Disordered" evidence="6">
    <location>
        <begin position="1784"/>
        <end position="1813"/>
    </location>
</feature>
<feature type="domain" description="SH3" evidence="7">
    <location>
        <begin position="1820"/>
        <end position="1887"/>
    </location>
</feature>
<feature type="compositionally biased region" description="Basic and acidic residues" evidence="6">
    <location>
        <begin position="1961"/>
        <end position="1980"/>
    </location>
</feature>
<organism evidence="9 10">
    <name type="scientific">Daphnia galeata</name>
    <dbReference type="NCBI Taxonomy" id="27404"/>
    <lineage>
        <taxon>Eukaryota</taxon>
        <taxon>Metazoa</taxon>
        <taxon>Ecdysozoa</taxon>
        <taxon>Arthropoda</taxon>
        <taxon>Crustacea</taxon>
        <taxon>Branchiopoda</taxon>
        <taxon>Diplostraca</taxon>
        <taxon>Cladocera</taxon>
        <taxon>Anomopoda</taxon>
        <taxon>Daphniidae</taxon>
        <taxon>Daphnia</taxon>
    </lineage>
</organism>
<dbReference type="InterPro" id="IPR035753">
    <property type="entry name" value="RIM-BP_SH3_2"/>
</dbReference>
<evidence type="ECO:0008006" key="11">
    <source>
        <dbReference type="Google" id="ProtNLM"/>
    </source>
</evidence>
<dbReference type="PROSITE" id="PS50853">
    <property type="entry name" value="FN3"/>
    <property type="match status" value="2"/>
</dbReference>
<feature type="compositionally biased region" description="Basic and acidic residues" evidence="6">
    <location>
        <begin position="1608"/>
        <end position="1625"/>
    </location>
</feature>
<protein>
    <recommendedName>
        <fullName evidence="11">RIMS-binding protein</fullName>
    </recommendedName>
</protein>
<comment type="similarity">
    <text evidence="1">Belongs to the RIMBP family.</text>
</comment>
<feature type="compositionally biased region" description="Low complexity" evidence="6">
    <location>
        <begin position="2141"/>
        <end position="2151"/>
    </location>
</feature>
<evidence type="ECO:0000313" key="10">
    <source>
        <dbReference type="Proteomes" id="UP000789390"/>
    </source>
</evidence>
<dbReference type="Pfam" id="PF14604">
    <property type="entry name" value="SH3_9"/>
    <property type="match status" value="1"/>
</dbReference>
<feature type="compositionally biased region" description="Low complexity" evidence="6">
    <location>
        <begin position="1078"/>
        <end position="1087"/>
    </location>
</feature>
<dbReference type="PANTHER" id="PTHR14234:SF19">
    <property type="entry name" value="RIM-BINDING PROTEIN, ISOFORM F"/>
    <property type="match status" value="1"/>
</dbReference>
<feature type="compositionally biased region" description="Low complexity" evidence="6">
    <location>
        <begin position="350"/>
        <end position="364"/>
    </location>
</feature>
<feature type="compositionally biased region" description="Polar residues" evidence="6">
    <location>
        <begin position="1557"/>
        <end position="1577"/>
    </location>
</feature>
<feature type="region of interest" description="Disordered" evidence="6">
    <location>
        <begin position="1"/>
        <end position="45"/>
    </location>
</feature>
<sequence>MEKELEKSRSGQPEDNNNEELMSMEVEDQSEASTASSLNIQQQQQRKLWRSKSTVKSQELSIDSSNVTNEELKELKQWFQWEKSLSIDAAIHQERLVWQRQQRGTRCGTMAENERLKERVQVLGQENYELTRQLKNEKIRNRDEDASQRRSLRQAAAKARLETRAARRLQVMEAAAVQQAQMQIKQLEETIDEKDKSIAKLEAEKYYLGERIFELTGVEEGFWSDEILTKPVISERERGLLQRANSLNIHISQLERHKRILSSENEQLKRQMEMERERPVGQLQRERERQQELQLLRKKNAELAMQTKKLEEKVRSLEKKSKELPAVSNGERTQQVVMMSRERSIDNKLQPQHQVHQQQQQQQQTKSTTSRWREKETEMQTRLTEREKEIGRLKEKLRDLTKKLQQEQHYNSKESLQTQQNGVEWTILSQGSRELEGLLKLVSKERLQLERNFVLATQGLQRSAELDVTRYSALEATNVQLRRQVEQLELLCKEQAEAAQQLSKRQQDREVLAERLKAKTEYSQDLENQLSKVIDKNAELTIENCDLKKQAQELHQFETECQTLRSSLNTVESQCQAAQSEVAQLKEKMAGLDHVLRQMREAAEKKKELEKQHGESVNELRTAQAQLGLLANNKNTEVERAQHSQNIESLQSRIRELERKMELQNVRHDELLLELAALRRNQHHHHHHASNSSGGGSSHHGSSQSLGAAFDLDSRGSSPDSLRYLANGAGSVTRTTPLGQSASNLDALLEMDLAVSNYNLGKSLSQPVVSVTSMSKLTGNSHGVSSTSHGSDIERIMAKIEQDNRVLAELDKSRATISSGYSSHNGASGSTGQSMSPSLYGSTSSSAVAAAMTTLTNTSSMFFPSNSTSVSTAAADLAHTLSLGVAAQQQQQQQQHQHHNSSSISSGLRSTLAPSNVSMLHPPLSPLSLPALPLDAHSAHSLLHTVPLHSFRHPEPESSADMLEIPGKGRCYVYLAKYTYDPFTQSPNDNPEAEVSLAAGDYVLVWGTMDEDGFYEGELLDGRKGLVPSNFIQRLQGEDLVEFHRAAVLGLQICGDDSSTTSLPRDLLGVSPNHHHPASSSTTSSSHLAGNRTAGHPSIHQLPSHPHQQQLQQQQQQQGLPQHQQPIAANEPIDQDDAARQALDWGLMELQEFLEDEELALGVKGEGPVPPPRQLTLERQLNKSILIGWNHPEGAPPESGQIASYHVYVDGILRTTIRAGDRCRALIEGVDSSKPHRISVRSVTLRRRASLDAACTMVIGKEVPSAPTCVRVSHVTATSALISWLPANSNYQHVVCVNHVEVRTVKPGIFRHTISGLSPNTIYRVTVKAKNIRSPHFNTMDETTAKYAEKYCTHVEFRTLPKGVPDPPVDVQVELGPQDGTLLVTWLPVTINSQSGKSNGVPVTGYAVYADGRKVTEVDSPTGDHALLDISSFMGLQAKHVTVRTKARESQSGDSVPTPVPFDLIKNRGGNRMDNIELPVNNNVEEEIIVEPALNYDESDVVDSLCQSEDIVGLWNLSLLASIKDTLESDERPSELSDIAEEPEEYQDCSSDGEMMNETNRGSNNIGRRNFMEQSNNGRGGQQQGGGMMQRNHYLNPSMPGPIPSIEITKDTASERSGDSYRGRDGQGMNPYDRNKSLPANRNPQMVGGPRNAQGQGRDNYYSAQAGRNQQQQQNDGYYDQPANRRPVARGGNGRQPPMQQQQQQQTRIFVALFDYDPPTMSPNPDACDEELPFREGQLIKVRGDKDADGFYWGEVAGRSGYVPCNMVSEVQVDDERVAQELLKESGADGPSHSRTRRNLRAQGQPGHGRDRWGDIYANMPVKRMIALYDYDPQELSPNVDAEVELSFQTGDIIYVYGDMDDDGFYLGELRGQRGLVPSNFLTEAPPDYDPSQPRHKRGGQSGNMNDKSGGQMMQDRGRDASYYGGNRSRERMDHDRMDPRDRGMSGAEGPPPPPRTTNHRPSDNSRDRRSDVYSPDRHEARSMAAVVRDGNNPINNQRYYTEDSFSDVDDRFKGRPDSMDYAYNNGMADPMQQQQQLPGMNGQQQQQQTNFNGGTGPIRNLPMNKTIRGLPPVVPDPAIIQQQHQTGLHNNMMMNADPNNPNNLYGHPNNVAPPQPTTAPTSAPLSSHFSFFGMGGGGNNQQQQQQQQQQSTGPSLIQKMMGGGGAAAAPTTTTTTTTTTTENPVEGLLSKGKDLIFKKFGL</sequence>
<feature type="region of interest" description="Disordered" evidence="6">
    <location>
        <begin position="886"/>
        <end position="910"/>
    </location>
</feature>
<comment type="caution">
    <text evidence="9">The sequence shown here is derived from an EMBL/GenBank/DDBJ whole genome shotgun (WGS) entry which is preliminary data.</text>
</comment>
<gene>
    <name evidence="9" type="ORF">DGAL_LOCUS9599</name>
</gene>
<dbReference type="InterPro" id="IPR036116">
    <property type="entry name" value="FN3_sf"/>
</dbReference>
<feature type="compositionally biased region" description="Gly residues" evidence="6">
    <location>
        <begin position="1578"/>
        <end position="1588"/>
    </location>
</feature>
<feature type="region of interest" description="Disordered" evidence="6">
    <location>
        <begin position="681"/>
        <end position="713"/>
    </location>
</feature>
<evidence type="ECO:0000256" key="1">
    <source>
        <dbReference type="ARBA" id="ARBA00010749"/>
    </source>
</evidence>
<feature type="compositionally biased region" description="Low complexity" evidence="6">
    <location>
        <begin position="2168"/>
        <end position="2182"/>
    </location>
</feature>
<feature type="region of interest" description="Disordered" evidence="6">
    <location>
        <begin position="1878"/>
        <end position="1980"/>
    </location>
</feature>
<dbReference type="CDD" id="cd12013">
    <property type="entry name" value="SH3_RIM-BP_3"/>
    <property type="match status" value="1"/>
</dbReference>
<dbReference type="Pfam" id="PF25523">
    <property type="entry name" value="Ig_RIMBP2"/>
    <property type="match status" value="1"/>
</dbReference>
<feature type="region of interest" description="Disordered" evidence="6">
    <location>
        <begin position="1528"/>
        <end position="1705"/>
    </location>
</feature>
<dbReference type="SMART" id="SM00326">
    <property type="entry name" value="SH3"/>
    <property type="match status" value="3"/>
</dbReference>
<feature type="region of interest" description="Disordered" evidence="6">
    <location>
        <begin position="2098"/>
        <end position="2187"/>
    </location>
</feature>
<feature type="region of interest" description="Disordered" evidence="6">
    <location>
        <begin position="314"/>
        <end position="390"/>
    </location>
</feature>
<dbReference type="GO" id="GO:0045202">
    <property type="term" value="C:synapse"/>
    <property type="evidence" value="ECO:0007669"/>
    <property type="project" value="GOC"/>
</dbReference>
<dbReference type="FunFam" id="2.60.40.10:FF:000072">
    <property type="entry name" value="RIMS-binding protein 2 isoform X1"/>
    <property type="match status" value="1"/>
</dbReference>
<evidence type="ECO:0000256" key="5">
    <source>
        <dbReference type="SAM" id="Coils"/>
    </source>
</evidence>
<evidence type="ECO:0000256" key="2">
    <source>
        <dbReference type="ARBA" id="ARBA00022443"/>
    </source>
</evidence>
<dbReference type="InterPro" id="IPR036028">
    <property type="entry name" value="SH3-like_dom_sf"/>
</dbReference>
<dbReference type="EMBL" id="CAKKLH010000223">
    <property type="protein sequence ID" value="CAH0106444.1"/>
    <property type="molecule type" value="Genomic_DNA"/>
</dbReference>
<evidence type="ECO:0000313" key="9">
    <source>
        <dbReference type="EMBL" id="CAH0106444.1"/>
    </source>
</evidence>
<accession>A0A8J2RPD4</accession>
<dbReference type="Pfam" id="PF00041">
    <property type="entry name" value="fn3"/>
    <property type="match status" value="1"/>
</dbReference>
<dbReference type="PANTHER" id="PTHR14234">
    <property type="entry name" value="RIM BINDING PROTEIN-RELATED"/>
    <property type="match status" value="1"/>
</dbReference>
<feature type="domain" description="SH3" evidence="7">
    <location>
        <begin position="1705"/>
        <end position="1773"/>
    </location>
</feature>
<keyword evidence="10" id="KW-1185">Reference proteome</keyword>
<dbReference type="FunFam" id="2.60.40.10:FF:000904">
    <property type="entry name" value="RIM-binding protein, isoform G"/>
    <property type="match status" value="1"/>
</dbReference>
<dbReference type="SUPFAM" id="SSF50044">
    <property type="entry name" value="SH3-domain"/>
    <property type="match status" value="3"/>
</dbReference>
<feature type="compositionally biased region" description="Acidic residues" evidence="6">
    <location>
        <begin position="1538"/>
        <end position="1547"/>
    </location>
</feature>
<dbReference type="SMART" id="SM00060">
    <property type="entry name" value="FN3"/>
    <property type="match status" value="3"/>
</dbReference>
<dbReference type="Gene3D" id="2.60.40.10">
    <property type="entry name" value="Immunoglobulins"/>
    <property type="match status" value="2"/>
</dbReference>
<feature type="domain" description="Fibronectin type-III" evidence="8">
    <location>
        <begin position="1171"/>
        <end position="1263"/>
    </location>
</feature>
<feature type="compositionally biased region" description="Polar residues" evidence="6">
    <location>
        <begin position="31"/>
        <end position="45"/>
    </location>
</feature>
<feature type="compositionally biased region" description="Low complexity" evidence="6">
    <location>
        <begin position="699"/>
        <end position="709"/>
    </location>
</feature>
<keyword evidence="3" id="KW-0677">Repeat</keyword>
<dbReference type="OrthoDB" id="4158657at2759"/>
<feature type="compositionally biased region" description="Low complexity" evidence="6">
    <location>
        <begin position="1100"/>
        <end position="1124"/>
    </location>
</feature>
<feature type="compositionally biased region" description="Basic and acidic residues" evidence="6">
    <location>
        <begin position="371"/>
        <end position="390"/>
    </location>
</feature>
<dbReference type="InterPro" id="IPR057884">
    <property type="entry name" value="FN3_RIM-BP1/2/3"/>
</dbReference>
<feature type="region of interest" description="Disordered" evidence="6">
    <location>
        <begin position="818"/>
        <end position="840"/>
    </location>
</feature>
<feature type="coiled-coil region" evidence="5">
    <location>
        <begin position="177"/>
        <end position="204"/>
    </location>
</feature>
<keyword evidence="5" id="KW-0175">Coiled coil</keyword>
<dbReference type="GO" id="GO:0007274">
    <property type="term" value="P:neuromuscular synaptic transmission"/>
    <property type="evidence" value="ECO:0007669"/>
    <property type="project" value="TreeGrafter"/>
</dbReference>
<feature type="domain" description="SH3" evidence="7">
    <location>
        <begin position="969"/>
        <end position="1037"/>
    </location>
</feature>
<proteinExistence type="inferred from homology"/>
<feature type="region of interest" description="Disordered" evidence="6">
    <location>
        <begin position="1064"/>
        <end position="1124"/>
    </location>
</feature>
<dbReference type="Gene3D" id="2.30.30.40">
    <property type="entry name" value="SH3 Domains"/>
    <property type="match status" value="3"/>
</dbReference>
<evidence type="ECO:0000256" key="6">
    <source>
        <dbReference type="SAM" id="MobiDB-lite"/>
    </source>
</evidence>
<dbReference type="InterPro" id="IPR013783">
    <property type="entry name" value="Ig-like_fold"/>
</dbReference>
<dbReference type="InterPro" id="IPR003961">
    <property type="entry name" value="FN3_dom"/>
</dbReference>
<feature type="compositionally biased region" description="Low complexity" evidence="6">
    <location>
        <begin position="2119"/>
        <end position="2128"/>
    </location>
</feature>
<feature type="compositionally biased region" description="Low complexity" evidence="6">
    <location>
        <begin position="2098"/>
        <end position="2111"/>
    </location>
</feature>
<dbReference type="CDD" id="cd12012">
    <property type="entry name" value="SH3_RIM-BP_2"/>
    <property type="match status" value="1"/>
</dbReference>
<dbReference type="CDD" id="cd00063">
    <property type="entry name" value="FN3"/>
    <property type="match status" value="1"/>
</dbReference>
<feature type="compositionally biased region" description="Low complexity" evidence="6">
    <location>
        <begin position="888"/>
        <end position="906"/>
    </location>
</feature>
<dbReference type="InterPro" id="IPR001452">
    <property type="entry name" value="SH3_domain"/>
</dbReference>
<evidence type="ECO:0000256" key="4">
    <source>
        <dbReference type="PROSITE-ProRule" id="PRU00192"/>
    </source>
</evidence>
<evidence type="ECO:0000259" key="7">
    <source>
        <dbReference type="PROSITE" id="PS50002"/>
    </source>
</evidence>
<dbReference type="PROSITE" id="PS50002">
    <property type="entry name" value="SH3"/>
    <property type="match status" value="3"/>
</dbReference>
<evidence type="ECO:0000256" key="3">
    <source>
        <dbReference type="ARBA" id="ARBA00022737"/>
    </source>
</evidence>
<evidence type="ECO:0000259" key="8">
    <source>
        <dbReference type="PROSITE" id="PS50853"/>
    </source>
</evidence>